<feature type="compositionally biased region" description="Acidic residues" evidence="1">
    <location>
        <begin position="646"/>
        <end position="656"/>
    </location>
</feature>
<name>A0A6A6AXX2_9PEZI</name>
<keyword evidence="2" id="KW-1133">Transmembrane helix</keyword>
<feature type="compositionally biased region" description="Low complexity" evidence="1">
    <location>
        <begin position="205"/>
        <end position="216"/>
    </location>
</feature>
<evidence type="ECO:0000313" key="5">
    <source>
        <dbReference type="Proteomes" id="UP000799438"/>
    </source>
</evidence>
<dbReference type="Proteomes" id="UP000799438">
    <property type="component" value="Unassembled WGS sequence"/>
</dbReference>
<proteinExistence type="predicted"/>
<keyword evidence="5" id="KW-1185">Reference proteome</keyword>
<keyword evidence="2" id="KW-0472">Membrane</keyword>
<dbReference type="InterPro" id="IPR056722">
    <property type="entry name" value="DUF7820"/>
</dbReference>
<feature type="transmembrane region" description="Helical" evidence="2">
    <location>
        <begin position="272"/>
        <end position="299"/>
    </location>
</feature>
<dbReference type="PANTHER" id="PTHR42078:SF1">
    <property type="entry name" value="GLUCAN 1, 4-ALPHA-GLUCOSIDASE"/>
    <property type="match status" value="1"/>
</dbReference>
<evidence type="ECO:0000256" key="2">
    <source>
        <dbReference type="SAM" id="Phobius"/>
    </source>
</evidence>
<feature type="compositionally biased region" description="Polar residues" evidence="1">
    <location>
        <begin position="17"/>
        <end position="39"/>
    </location>
</feature>
<feature type="compositionally biased region" description="Pro residues" evidence="1">
    <location>
        <begin position="217"/>
        <end position="232"/>
    </location>
</feature>
<dbReference type="PANTHER" id="PTHR42078">
    <property type="entry name" value="GLUCAN 1, 4-ALPHA-GLUCOSIDASE"/>
    <property type="match status" value="1"/>
</dbReference>
<protein>
    <recommendedName>
        <fullName evidence="3">DUF7820 domain-containing protein</fullName>
    </recommendedName>
</protein>
<dbReference type="EMBL" id="ML995564">
    <property type="protein sequence ID" value="KAF2135617.1"/>
    <property type="molecule type" value="Genomic_DNA"/>
</dbReference>
<feature type="compositionally biased region" description="Polar residues" evidence="1">
    <location>
        <begin position="57"/>
        <end position="75"/>
    </location>
</feature>
<gene>
    <name evidence="4" type="ORF">K452DRAFT_239026</name>
</gene>
<keyword evidence="2" id="KW-0812">Transmembrane</keyword>
<reference evidence="4" key="1">
    <citation type="journal article" date="2020" name="Stud. Mycol.">
        <title>101 Dothideomycetes genomes: a test case for predicting lifestyles and emergence of pathogens.</title>
        <authorList>
            <person name="Haridas S."/>
            <person name="Albert R."/>
            <person name="Binder M."/>
            <person name="Bloem J."/>
            <person name="Labutti K."/>
            <person name="Salamov A."/>
            <person name="Andreopoulos B."/>
            <person name="Baker S."/>
            <person name="Barry K."/>
            <person name="Bills G."/>
            <person name="Bluhm B."/>
            <person name="Cannon C."/>
            <person name="Castanera R."/>
            <person name="Culley D."/>
            <person name="Daum C."/>
            <person name="Ezra D."/>
            <person name="Gonzalez J."/>
            <person name="Henrissat B."/>
            <person name="Kuo A."/>
            <person name="Liang C."/>
            <person name="Lipzen A."/>
            <person name="Lutzoni F."/>
            <person name="Magnuson J."/>
            <person name="Mondo S."/>
            <person name="Nolan M."/>
            <person name="Ohm R."/>
            <person name="Pangilinan J."/>
            <person name="Park H.-J."/>
            <person name="Ramirez L."/>
            <person name="Alfaro M."/>
            <person name="Sun H."/>
            <person name="Tritt A."/>
            <person name="Yoshinaga Y."/>
            <person name="Zwiers L.-H."/>
            <person name="Turgeon B."/>
            <person name="Goodwin S."/>
            <person name="Spatafora J."/>
            <person name="Crous P."/>
            <person name="Grigoriev I."/>
        </authorList>
    </citation>
    <scope>NUCLEOTIDE SEQUENCE</scope>
    <source>
        <strain evidence="4">CBS 121167</strain>
    </source>
</reference>
<dbReference type="GeneID" id="54295186"/>
<dbReference type="RefSeq" id="XP_033391335.1">
    <property type="nucleotide sequence ID" value="XM_033537690.1"/>
</dbReference>
<organism evidence="4 5">
    <name type="scientific">Aplosporella prunicola CBS 121167</name>
    <dbReference type="NCBI Taxonomy" id="1176127"/>
    <lineage>
        <taxon>Eukaryota</taxon>
        <taxon>Fungi</taxon>
        <taxon>Dikarya</taxon>
        <taxon>Ascomycota</taxon>
        <taxon>Pezizomycotina</taxon>
        <taxon>Dothideomycetes</taxon>
        <taxon>Dothideomycetes incertae sedis</taxon>
        <taxon>Botryosphaeriales</taxon>
        <taxon>Aplosporellaceae</taxon>
        <taxon>Aplosporella</taxon>
    </lineage>
</organism>
<accession>A0A6A6AXX2</accession>
<feature type="compositionally biased region" description="Low complexity" evidence="1">
    <location>
        <begin position="520"/>
        <end position="530"/>
    </location>
</feature>
<dbReference type="Pfam" id="PF25130">
    <property type="entry name" value="DUF7820"/>
    <property type="match status" value="1"/>
</dbReference>
<feature type="region of interest" description="Disordered" evidence="1">
    <location>
        <begin position="646"/>
        <end position="674"/>
    </location>
</feature>
<dbReference type="AlphaFoldDB" id="A0A6A6AXX2"/>
<feature type="compositionally biased region" description="Polar residues" evidence="1">
    <location>
        <begin position="531"/>
        <end position="542"/>
    </location>
</feature>
<evidence type="ECO:0000259" key="3">
    <source>
        <dbReference type="Pfam" id="PF25130"/>
    </source>
</evidence>
<feature type="region of interest" description="Disordered" evidence="1">
    <location>
        <begin position="520"/>
        <end position="589"/>
    </location>
</feature>
<feature type="domain" description="DUF7820" evidence="3">
    <location>
        <begin position="325"/>
        <end position="681"/>
    </location>
</feature>
<feature type="region of interest" description="Disordered" evidence="1">
    <location>
        <begin position="1"/>
        <end position="82"/>
    </location>
</feature>
<feature type="region of interest" description="Disordered" evidence="1">
    <location>
        <begin position="196"/>
        <end position="260"/>
    </location>
</feature>
<feature type="compositionally biased region" description="Basic and acidic residues" evidence="1">
    <location>
        <begin position="568"/>
        <end position="586"/>
    </location>
</feature>
<evidence type="ECO:0000256" key="1">
    <source>
        <dbReference type="SAM" id="MobiDB-lite"/>
    </source>
</evidence>
<evidence type="ECO:0000313" key="4">
    <source>
        <dbReference type="EMBL" id="KAF2135617.1"/>
    </source>
</evidence>
<dbReference type="OrthoDB" id="5384459at2759"/>
<sequence>MYSGAGFGRSLAHRASVASTSSFATEHRSQSPFPSNSGPSHPYGMYPQGTGVARSPSMATTSTARAPRQSFSGQGPTHPYGMYPQNVVEDDEEHMPTAPMHNQIPVGFPGLDRGYHRQIGPDGEEQDIIGPDGHMEQLPPYTRFPEEGPTKASLMAVPEEMGPAGVVATAGAVAPAASAATPPADSRDMLLTTSNAATPNDRLSSEQLQLPQAEQQPVPPQPSQPPPQPPQEQQPSAPDGPTAEQGAEQSEKAWKEKSWTEKRRTRILWGKVPIWVLIVLVIIIIILAAVLGAVVGALLPKADKHDRGGGHHNQPPPTSTIASTFSMFDASTIPIPTDLPSLPTGKFALPMKSPDVSSNTCLTESSQTDAWSCDAEVPSMEINIDGEDNEYGAYITPLENNTALNYGTQVPDISRQKLTLVKDLDDISDGPAWHFQAFYQKIVILRDDDFAAGQSSQSVKKRHAQAYTTVSTAPWTAPTDFIISPGNFRHRQVVAGDTPWYCVFNHTFIETFIYVKKNTTNSSSTSTSTTYEATPISSSSTRFAREGSTYHPAPTWTTTSKYPTATEVPKERRDSKEHDNSKERRSSSYTDVDNIGLYSRLVKVEERRVPNSEKPRCQKMQFLNNGELVTYVDEYGNHVIVTLEEEVPDSSTNDDDSSTRRSFRKFSRRDDPSKSCHCQWTFN</sequence>
<feature type="compositionally biased region" description="Basic and acidic residues" evidence="1">
    <location>
        <begin position="249"/>
        <end position="260"/>
    </location>
</feature>